<dbReference type="AlphaFoldDB" id="A0A1Y2HFP5"/>
<dbReference type="EMBL" id="MCFL01000036">
    <property type="protein sequence ID" value="ORZ33407.1"/>
    <property type="molecule type" value="Genomic_DNA"/>
</dbReference>
<reference evidence="2 3" key="1">
    <citation type="submission" date="2016-07" db="EMBL/GenBank/DDBJ databases">
        <title>Pervasive Adenine N6-methylation of Active Genes in Fungi.</title>
        <authorList>
            <consortium name="DOE Joint Genome Institute"/>
            <person name="Mondo S.J."/>
            <person name="Dannebaum R.O."/>
            <person name="Kuo R.C."/>
            <person name="Labutti K."/>
            <person name="Haridas S."/>
            <person name="Kuo A."/>
            <person name="Salamov A."/>
            <person name="Ahrendt S.R."/>
            <person name="Lipzen A."/>
            <person name="Sullivan W."/>
            <person name="Andreopoulos W.B."/>
            <person name="Clum A."/>
            <person name="Lindquist E."/>
            <person name="Daum C."/>
            <person name="Ramamoorthy G.K."/>
            <person name="Gryganskyi A."/>
            <person name="Culley D."/>
            <person name="Magnuson J.K."/>
            <person name="James T.Y."/>
            <person name="O'Malley M.A."/>
            <person name="Stajich J.E."/>
            <person name="Spatafora J.W."/>
            <person name="Visel A."/>
            <person name="Grigoriev I.V."/>
        </authorList>
    </citation>
    <scope>NUCLEOTIDE SEQUENCE [LARGE SCALE GENOMIC DNA]</scope>
    <source>
        <strain evidence="2 3">PL171</strain>
    </source>
</reference>
<organism evidence="2 3">
    <name type="scientific">Catenaria anguillulae PL171</name>
    <dbReference type="NCBI Taxonomy" id="765915"/>
    <lineage>
        <taxon>Eukaryota</taxon>
        <taxon>Fungi</taxon>
        <taxon>Fungi incertae sedis</taxon>
        <taxon>Blastocladiomycota</taxon>
        <taxon>Blastocladiomycetes</taxon>
        <taxon>Blastocladiales</taxon>
        <taxon>Catenariaceae</taxon>
        <taxon>Catenaria</taxon>
    </lineage>
</organism>
<keyword evidence="3" id="KW-1185">Reference proteome</keyword>
<feature type="region of interest" description="Disordered" evidence="1">
    <location>
        <begin position="87"/>
        <end position="132"/>
    </location>
</feature>
<evidence type="ECO:0000256" key="1">
    <source>
        <dbReference type="SAM" id="MobiDB-lite"/>
    </source>
</evidence>
<name>A0A1Y2HFP5_9FUNG</name>
<evidence type="ECO:0000313" key="2">
    <source>
        <dbReference type="EMBL" id="ORZ33407.1"/>
    </source>
</evidence>
<evidence type="ECO:0000313" key="3">
    <source>
        <dbReference type="Proteomes" id="UP000193411"/>
    </source>
</evidence>
<protein>
    <submittedName>
        <fullName evidence="2">Uncharacterized protein</fullName>
    </submittedName>
</protein>
<dbReference type="Proteomes" id="UP000193411">
    <property type="component" value="Unassembled WGS sequence"/>
</dbReference>
<gene>
    <name evidence="2" type="ORF">BCR44DRAFT_1438425</name>
</gene>
<feature type="region of interest" description="Disordered" evidence="1">
    <location>
        <begin position="1"/>
        <end position="62"/>
    </location>
</feature>
<sequence>MPASSNQLTVGSTATAPAGGWGRVQFPDYERPSAVGSPVEMSPVTSVVGNEAGGGGPPSRLRDEVDVARGVHVMTPMREEELVRLGDDHAPAPAPAGVPMSPTLVDPWMGGGQSEGEGESREADSTQHQGGR</sequence>
<feature type="compositionally biased region" description="Polar residues" evidence="1">
    <location>
        <begin position="1"/>
        <end position="15"/>
    </location>
</feature>
<proteinExistence type="predicted"/>
<accession>A0A1Y2HFP5</accession>
<comment type="caution">
    <text evidence="2">The sequence shown here is derived from an EMBL/GenBank/DDBJ whole genome shotgun (WGS) entry which is preliminary data.</text>
</comment>